<gene>
    <name evidence="2" type="ORF">PACLA_8A022948</name>
</gene>
<protein>
    <submittedName>
        <fullName evidence="2">Uncharacterized protein</fullName>
    </submittedName>
</protein>
<feature type="region of interest" description="Disordered" evidence="1">
    <location>
        <begin position="1"/>
        <end position="37"/>
    </location>
</feature>
<proteinExistence type="predicted"/>
<evidence type="ECO:0000313" key="3">
    <source>
        <dbReference type="Proteomes" id="UP001152795"/>
    </source>
</evidence>
<dbReference type="Gene3D" id="2.120.10.30">
    <property type="entry name" value="TolB, C-terminal domain"/>
    <property type="match status" value="1"/>
</dbReference>
<evidence type="ECO:0000256" key="1">
    <source>
        <dbReference type="SAM" id="MobiDB-lite"/>
    </source>
</evidence>
<reference evidence="2" key="1">
    <citation type="submission" date="2020-04" db="EMBL/GenBank/DDBJ databases">
        <authorList>
            <person name="Alioto T."/>
            <person name="Alioto T."/>
            <person name="Gomez Garrido J."/>
        </authorList>
    </citation>
    <scope>NUCLEOTIDE SEQUENCE</scope>
    <source>
        <strain evidence="2">A484AB</strain>
    </source>
</reference>
<accession>A0A7D9HDH9</accession>
<sequence>MQQFVSDPATNTTDTTGAINVDYDSDNDADMDGDASGSMTDMELCDHNIDNISDCEQDTELKNWSSDIDTDTDLLTASDSEDSEFNVNLDSSMCNDSNGETGNEIDKEYFIFPITLEKADDVVEFFNTIKFLGGEKTVNFIRGPMWSGCGSGGVFNPEGAKPNLGGPGRTTRLKHSSGYTTSIDTPIVKVIAAAMENDGTALKPSTQFDEKQQGNPGGITAIAMSTLEETTIVRNGTVDCSESAHAASYLDGIVYADTGTLQIKLKIPGEESVVIAGTGKEGNLNGKADKASFAQPMGVCVELDKKIFITDAQTGSIKLITSITSIVQFLSHLGLLYKAFSVHMKHQTVPKYALS</sequence>
<dbReference type="OrthoDB" id="5986095at2759"/>
<dbReference type="Proteomes" id="UP001152795">
    <property type="component" value="Unassembled WGS sequence"/>
</dbReference>
<evidence type="ECO:0000313" key="2">
    <source>
        <dbReference type="EMBL" id="CAB3982119.1"/>
    </source>
</evidence>
<dbReference type="AlphaFoldDB" id="A0A7D9HDH9"/>
<feature type="compositionally biased region" description="Acidic residues" evidence="1">
    <location>
        <begin position="23"/>
        <end position="33"/>
    </location>
</feature>
<dbReference type="EMBL" id="CACRXK020000468">
    <property type="protein sequence ID" value="CAB3982119.1"/>
    <property type="molecule type" value="Genomic_DNA"/>
</dbReference>
<dbReference type="InterPro" id="IPR011042">
    <property type="entry name" value="6-blade_b-propeller_TolB-like"/>
</dbReference>
<keyword evidence="3" id="KW-1185">Reference proteome</keyword>
<feature type="compositionally biased region" description="Polar residues" evidence="1">
    <location>
        <begin position="1"/>
        <end position="18"/>
    </location>
</feature>
<organism evidence="2 3">
    <name type="scientific">Paramuricea clavata</name>
    <name type="common">Red gorgonian</name>
    <name type="synonym">Violescent sea-whip</name>
    <dbReference type="NCBI Taxonomy" id="317549"/>
    <lineage>
        <taxon>Eukaryota</taxon>
        <taxon>Metazoa</taxon>
        <taxon>Cnidaria</taxon>
        <taxon>Anthozoa</taxon>
        <taxon>Octocorallia</taxon>
        <taxon>Malacalcyonacea</taxon>
        <taxon>Plexauridae</taxon>
        <taxon>Paramuricea</taxon>
    </lineage>
</organism>
<name>A0A7D9HDH9_PARCT</name>
<comment type="caution">
    <text evidence="2">The sequence shown here is derived from an EMBL/GenBank/DDBJ whole genome shotgun (WGS) entry which is preliminary data.</text>
</comment>